<feature type="domain" description="EamA" evidence="7">
    <location>
        <begin position="150"/>
        <end position="279"/>
    </location>
</feature>
<dbReference type="InterPro" id="IPR000620">
    <property type="entry name" value="EamA_dom"/>
</dbReference>
<evidence type="ECO:0000256" key="4">
    <source>
        <dbReference type="ARBA" id="ARBA00022989"/>
    </source>
</evidence>
<dbReference type="PANTHER" id="PTHR42920">
    <property type="entry name" value="OS03G0707200 PROTEIN-RELATED"/>
    <property type="match status" value="1"/>
</dbReference>
<dbReference type="InterPro" id="IPR051258">
    <property type="entry name" value="Diverse_Substrate_Transporter"/>
</dbReference>
<comment type="subcellular location">
    <subcellularLocation>
        <location evidence="1">Cell membrane</location>
        <topology evidence="1">Multi-pass membrane protein</topology>
    </subcellularLocation>
</comment>
<proteinExistence type="predicted"/>
<keyword evidence="2" id="KW-1003">Cell membrane</keyword>
<evidence type="ECO:0000256" key="5">
    <source>
        <dbReference type="ARBA" id="ARBA00023136"/>
    </source>
</evidence>
<evidence type="ECO:0000313" key="8">
    <source>
        <dbReference type="EMBL" id="OGK20339.1"/>
    </source>
</evidence>
<feature type="transmembrane region" description="Helical" evidence="6">
    <location>
        <begin position="207"/>
        <end position="228"/>
    </location>
</feature>
<accession>A0A1F7GMZ1</accession>
<feature type="transmembrane region" description="Helical" evidence="6">
    <location>
        <begin position="181"/>
        <end position="201"/>
    </location>
</feature>
<dbReference type="PANTHER" id="PTHR42920:SF5">
    <property type="entry name" value="EAMA DOMAIN-CONTAINING PROTEIN"/>
    <property type="match status" value="1"/>
</dbReference>
<evidence type="ECO:0000256" key="2">
    <source>
        <dbReference type="ARBA" id="ARBA00022475"/>
    </source>
</evidence>
<dbReference type="InterPro" id="IPR037185">
    <property type="entry name" value="EmrE-like"/>
</dbReference>
<evidence type="ECO:0000256" key="6">
    <source>
        <dbReference type="SAM" id="Phobius"/>
    </source>
</evidence>
<keyword evidence="3 6" id="KW-0812">Transmembrane</keyword>
<protein>
    <recommendedName>
        <fullName evidence="7">EamA domain-containing protein</fullName>
    </recommendedName>
</protein>
<dbReference type="Pfam" id="PF00892">
    <property type="entry name" value="EamA"/>
    <property type="match status" value="2"/>
</dbReference>
<keyword evidence="4 6" id="KW-1133">Transmembrane helix</keyword>
<dbReference type="AlphaFoldDB" id="A0A1F7GMZ1"/>
<feature type="transmembrane region" description="Helical" evidence="6">
    <location>
        <begin position="67"/>
        <end position="87"/>
    </location>
</feature>
<feature type="transmembrane region" description="Helical" evidence="6">
    <location>
        <begin position="99"/>
        <end position="116"/>
    </location>
</feature>
<feature type="domain" description="EamA" evidence="7">
    <location>
        <begin position="10"/>
        <end position="139"/>
    </location>
</feature>
<dbReference type="Proteomes" id="UP000177026">
    <property type="component" value="Unassembled WGS sequence"/>
</dbReference>
<gene>
    <name evidence="8" type="ORF">A2866_04640</name>
</gene>
<comment type="caution">
    <text evidence="8">The sequence shown here is derived from an EMBL/GenBank/DDBJ whole genome shotgun (WGS) entry which is preliminary data.</text>
</comment>
<reference evidence="8 9" key="1">
    <citation type="journal article" date="2016" name="Nat. Commun.">
        <title>Thousands of microbial genomes shed light on interconnected biogeochemical processes in an aquifer system.</title>
        <authorList>
            <person name="Anantharaman K."/>
            <person name="Brown C.T."/>
            <person name="Hug L.A."/>
            <person name="Sharon I."/>
            <person name="Castelle C.J."/>
            <person name="Probst A.J."/>
            <person name="Thomas B.C."/>
            <person name="Singh A."/>
            <person name="Wilkins M.J."/>
            <person name="Karaoz U."/>
            <person name="Brodie E.L."/>
            <person name="Williams K.H."/>
            <person name="Hubbard S.S."/>
            <person name="Banfield J.F."/>
        </authorList>
    </citation>
    <scope>NUCLEOTIDE SEQUENCE [LARGE SCALE GENOMIC DNA]</scope>
</reference>
<evidence type="ECO:0000259" key="7">
    <source>
        <dbReference type="Pfam" id="PF00892"/>
    </source>
</evidence>
<evidence type="ECO:0000256" key="1">
    <source>
        <dbReference type="ARBA" id="ARBA00004651"/>
    </source>
</evidence>
<evidence type="ECO:0000313" key="9">
    <source>
        <dbReference type="Proteomes" id="UP000177026"/>
    </source>
</evidence>
<evidence type="ECO:0000256" key="3">
    <source>
        <dbReference type="ARBA" id="ARBA00022692"/>
    </source>
</evidence>
<dbReference type="GO" id="GO:0005886">
    <property type="term" value="C:plasma membrane"/>
    <property type="evidence" value="ECO:0007669"/>
    <property type="project" value="UniProtKB-SubCell"/>
</dbReference>
<feature type="transmembrane region" description="Helical" evidence="6">
    <location>
        <begin position="262"/>
        <end position="280"/>
    </location>
</feature>
<keyword evidence="5 6" id="KW-0472">Membrane</keyword>
<feature type="transmembrane region" description="Helical" evidence="6">
    <location>
        <begin position="125"/>
        <end position="142"/>
    </location>
</feature>
<sequence>MRQAFVATTLFCFFYGLQLVYQQIFVRGTIEPLHLNFLSYLLISIVLTIYYLFFNRRTFLLKPNTKALPFFLIALFGWVIADFSAVYGLKFSSSANYSMLSRLMIFVVFTLSVVFLKEKITKKKLFAIAISFVGGFLVIYHFGSQIKINAGDIFFLITVLTLSASSVARQKVTKHISSFQLTYLLFVYATVILGTATFIFMPIQSILSYQFIIFNSIVALVGFSLVNYAIQKGGAVFFTLVSTLLPVFTILFSFLILKQLPIATQLIGGTLIIVSIFIFLKK</sequence>
<feature type="transmembrane region" description="Helical" evidence="6">
    <location>
        <begin position="148"/>
        <end position="169"/>
    </location>
</feature>
<dbReference type="SUPFAM" id="SSF103481">
    <property type="entry name" value="Multidrug resistance efflux transporter EmrE"/>
    <property type="match status" value="2"/>
</dbReference>
<dbReference type="EMBL" id="MFZI01000036">
    <property type="protein sequence ID" value="OGK20339.1"/>
    <property type="molecule type" value="Genomic_DNA"/>
</dbReference>
<organism evidence="8 9">
    <name type="scientific">Candidatus Roizmanbacteria bacterium RIFCSPHIGHO2_01_FULL_39_8</name>
    <dbReference type="NCBI Taxonomy" id="1802033"/>
    <lineage>
        <taxon>Bacteria</taxon>
        <taxon>Candidatus Roizmaniibacteriota</taxon>
    </lineage>
</organism>
<feature type="transmembrane region" description="Helical" evidence="6">
    <location>
        <begin position="235"/>
        <end position="256"/>
    </location>
</feature>
<feature type="transmembrane region" description="Helical" evidence="6">
    <location>
        <begin position="38"/>
        <end position="55"/>
    </location>
</feature>
<name>A0A1F7GMZ1_9BACT</name>